<name>A0A7D7R0T0_9NOSO</name>
<sequence length="162" mass="17082">MKNLALYAIVLATTFGLVFGTMPAASALSWNWSYSGTGIAANGTFTTNDTPNNLGFYLITGITGTRNGEIITGLQAPGTPMPGNEPFDVDDLISLNTQQLTGKGFAYSTSEGSYSSPFFASFLSKPGYLEMFSAPTKPGLKNLGLEDSELPISFSATIITIP</sequence>
<organism evidence="1 2">
    <name type="scientific">Nostoc edaphicum CCNP1411</name>
    <dbReference type="NCBI Taxonomy" id="1472755"/>
    <lineage>
        <taxon>Bacteria</taxon>
        <taxon>Bacillati</taxon>
        <taxon>Cyanobacteriota</taxon>
        <taxon>Cyanophyceae</taxon>
        <taxon>Nostocales</taxon>
        <taxon>Nostocaceae</taxon>
        <taxon>Nostoc</taxon>
    </lineage>
</organism>
<evidence type="ECO:0000313" key="1">
    <source>
        <dbReference type="EMBL" id="QMS87146.1"/>
    </source>
</evidence>
<evidence type="ECO:0000313" key="2">
    <source>
        <dbReference type="Proteomes" id="UP000514713"/>
    </source>
</evidence>
<dbReference type="KEGG" id="ned:HUN01_05970"/>
<accession>A0A7D7R0T0</accession>
<dbReference type="Proteomes" id="UP000514713">
    <property type="component" value="Chromosome"/>
</dbReference>
<dbReference type="EMBL" id="CP054698">
    <property type="protein sequence ID" value="QMS87146.1"/>
    <property type="molecule type" value="Genomic_DNA"/>
</dbReference>
<proteinExistence type="predicted"/>
<gene>
    <name evidence="1" type="ORF">HUN01_05970</name>
</gene>
<dbReference type="RefSeq" id="WP_181930498.1">
    <property type="nucleotide sequence ID" value="NZ_CP054698.1"/>
</dbReference>
<dbReference type="AlphaFoldDB" id="A0A7D7R0T0"/>
<reference evidence="2" key="1">
    <citation type="submission" date="2020-06" db="EMBL/GenBank/DDBJ databases">
        <title>Nostoc edaphicum CCNP1411 genome.</title>
        <authorList>
            <person name="Fidor A."/>
            <person name="Grabski M."/>
            <person name="Gawor J."/>
            <person name="Gromadka R."/>
            <person name="Wegrzyn G."/>
            <person name="Mazur-Marzec H."/>
        </authorList>
    </citation>
    <scope>NUCLEOTIDE SEQUENCE [LARGE SCALE GENOMIC DNA]</scope>
    <source>
        <strain evidence="2">CCNP1411</strain>
    </source>
</reference>
<keyword evidence="2" id="KW-1185">Reference proteome</keyword>
<protein>
    <submittedName>
        <fullName evidence="1">PEP-CTERM sorting domain-containing protein</fullName>
    </submittedName>
</protein>